<reference evidence="2 3" key="1">
    <citation type="submission" date="2018-06" db="EMBL/GenBank/DDBJ databases">
        <title>A transcriptomic atlas of mushroom development highlights an independent origin of complex multicellularity.</title>
        <authorList>
            <consortium name="DOE Joint Genome Institute"/>
            <person name="Krizsan K."/>
            <person name="Almasi E."/>
            <person name="Merenyi Z."/>
            <person name="Sahu N."/>
            <person name="Viragh M."/>
            <person name="Koszo T."/>
            <person name="Mondo S."/>
            <person name="Kiss B."/>
            <person name="Balint B."/>
            <person name="Kues U."/>
            <person name="Barry K."/>
            <person name="Hegedus J.C."/>
            <person name="Henrissat B."/>
            <person name="Johnson J."/>
            <person name="Lipzen A."/>
            <person name="Ohm R."/>
            <person name="Nagy I."/>
            <person name="Pangilinan J."/>
            <person name="Yan J."/>
            <person name="Xiong Y."/>
            <person name="Grigoriev I.V."/>
            <person name="Hibbett D.S."/>
            <person name="Nagy L.G."/>
        </authorList>
    </citation>
    <scope>NUCLEOTIDE SEQUENCE [LARGE SCALE GENOMIC DNA]</scope>
    <source>
        <strain evidence="2 3">SZMC22713</strain>
    </source>
</reference>
<feature type="transmembrane region" description="Helical" evidence="1">
    <location>
        <begin position="48"/>
        <end position="69"/>
    </location>
</feature>
<sequence length="139" mass="16147">MVQHHDPRSRIEMNRRNIQAHIPSLETRPTSSHGIHSSSNTNKKFMKMAMVLVGHYIDLPLMFIIITVSRKRTGERTYRGTRRPPTTRPPHRYIIYRSPTNHRAPTNLKSVSIIVPVSFRPFVRYFEFLCIPLRSAAVG</sequence>
<dbReference type="VEuPathDB" id="FungiDB:BD410DRAFT_470150"/>
<evidence type="ECO:0000256" key="1">
    <source>
        <dbReference type="SAM" id="Phobius"/>
    </source>
</evidence>
<dbReference type="Proteomes" id="UP000294933">
    <property type="component" value="Unassembled WGS sequence"/>
</dbReference>
<dbReference type="AlphaFoldDB" id="A0A4Y7QIZ4"/>
<keyword evidence="1" id="KW-1133">Transmembrane helix</keyword>
<protein>
    <submittedName>
        <fullName evidence="2">Uncharacterized protein</fullName>
    </submittedName>
</protein>
<keyword evidence="1" id="KW-0472">Membrane</keyword>
<keyword evidence="3" id="KW-1185">Reference proteome</keyword>
<accession>A0A4Y7QIZ4</accession>
<organism evidence="2 3">
    <name type="scientific">Rickenella mellea</name>
    <dbReference type="NCBI Taxonomy" id="50990"/>
    <lineage>
        <taxon>Eukaryota</taxon>
        <taxon>Fungi</taxon>
        <taxon>Dikarya</taxon>
        <taxon>Basidiomycota</taxon>
        <taxon>Agaricomycotina</taxon>
        <taxon>Agaricomycetes</taxon>
        <taxon>Hymenochaetales</taxon>
        <taxon>Rickenellaceae</taxon>
        <taxon>Rickenella</taxon>
    </lineage>
</organism>
<name>A0A4Y7QIZ4_9AGAM</name>
<evidence type="ECO:0000313" key="2">
    <source>
        <dbReference type="EMBL" id="TDL26799.1"/>
    </source>
</evidence>
<gene>
    <name evidence="2" type="ORF">BD410DRAFT_470150</name>
</gene>
<evidence type="ECO:0000313" key="3">
    <source>
        <dbReference type="Proteomes" id="UP000294933"/>
    </source>
</evidence>
<keyword evidence="1" id="KW-0812">Transmembrane</keyword>
<dbReference type="EMBL" id="ML170160">
    <property type="protein sequence ID" value="TDL26799.1"/>
    <property type="molecule type" value="Genomic_DNA"/>
</dbReference>
<proteinExistence type="predicted"/>